<dbReference type="PRINTS" id="PR00702">
    <property type="entry name" value="ACRIFLAVINRP"/>
</dbReference>
<feature type="transmembrane region" description="Helical" evidence="9">
    <location>
        <begin position="542"/>
        <end position="562"/>
    </location>
</feature>
<dbReference type="KEGG" id="acoa:RB602_12570"/>
<comment type="similarity">
    <text evidence="2 9">Belongs to the resistance-nodulation-cell division (RND) (TC 2.A.6) family.</text>
</comment>
<dbReference type="AlphaFoldDB" id="A0AA97I098"/>
<gene>
    <name evidence="12" type="ORF">RB602_12570</name>
</gene>
<dbReference type="Gene3D" id="3.30.70.1320">
    <property type="entry name" value="Multidrug efflux transporter AcrB pore domain like"/>
    <property type="match status" value="1"/>
</dbReference>
<evidence type="ECO:0000256" key="4">
    <source>
        <dbReference type="ARBA" id="ARBA00022475"/>
    </source>
</evidence>
<feature type="transmembrane region" description="Helical" evidence="9">
    <location>
        <begin position="472"/>
        <end position="499"/>
    </location>
</feature>
<feature type="transmembrane region" description="Helical" evidence="9">
    <location>
        <begin position="900"/>
        <end position="924"/>
    </location>
</feature>
<dbReference type="FunFam" id="1.20.1640.10:FF:000001">
    <property type="entry name" value="Efflux pump membrane transporter"/>
    <property type="match status" value="1"/>
</dbReference>
<evidence type="ECO:0000256" key="3">
    <source>
        <dbReference type="ARBA" id="ARBA00022448"/>
    </source>
</evidence>
<feature type="transmembrane region" description="Helical" evidence="9">
    <location>
        <begin position="369"/>
        <end position="391"/>
    </location>
</feature>
<evidence type="ECO:0000256" key="1">
    <source>
        <dbReference type="ARBA" id="ARBA00004429"/>
    </source>
</evidence>
<keyword evidence="4" id="KW-1003">Cell membrane</keyword>
<dbReference type="GO" id="GO:0042910">
    <property type="term" value="F:xenobiotic transmembrane transporter activity"/>
    <property type="evidence" value="ECO:0007669"/>
    <property type="project" value="TreeGrafter"/>
</dbReference>
<dbReference type="NCBIfam" id="NF000282">
    <property type="entry name" value="RND_permease_1"/>
    <property type="match status" value="1"/>
</dbReference>
<evidence type="ECO:0000256" key="7">
    <source>
        <dbReference type="ARBA" id="ARBA00022989"/>
    </source>
</evidence>
<name>A0AA97I098_9SPHN</name>
<feature type="compositionally biased region" description="Basic and acidic residues" evidence="10">
    <location>
        <begin position="1041"/>
        <end position="1057"/>
    </location>
</feature>
<evidence type="ECO:0000256" key="5">
    <source>
        <dbReference type="ARBA" id="ARBA00022519"/>
    </source>
</evidence>
<dbReference type="Pfam" id="PF00873">
    <property type="entry name" value="ACR_tran"/>
    <property type="match status" value="1"/>
</dbReference>
<dbReference type="NCBIfam" id="TIGR00915">
    <property type="entry name" value="2A0602"/>
    <property type="match status" value="1"/>
</dbReference>
<feature type="transmembrane region" description="Helical" evidence="9">
    <location>
        <begin position="440"/>
        <end position="460"/>
    </location>
</feature>
<feature type="transmembrane region" description="Helical" evidence="9">
    <location>
        <begin position="397"/>
        <end position="419"/>
    </location>
</feature>
<dbReference type="InterPro" id="IPR004764">
    <property type="entry name" value="MdtF-like"/>
</dbReference>
<reference evidence="12 13" key="1">
    <citation type="submission" date="2023-10" db="EMBL/GenBank/DDBJ databases">
        <title>Complete genome sequence of a Sphingomonadaceae bacterium.</title>
        <authorList>
            <person name="Yan C."/>
        </authorList>
    </citation>
    <scope>NUCLEOTIDE SEQUENCE [LARGE SCALE GENOMIC DNA]</scope>
    <source>
        <strain evidence="12 13">SCSIO 66989</strain>
    </source>
</reference>
<dbReference type="GO" id="GO:0015562">
    <property type="term" value="F:efflux transmembrane transporter activity"/>
    <property type="evidence" value="ECO:0007669"/>
    <property type="project" value="InterPro"/>
</dbReference>
<dbReference type="Gene3D" id="3.30.70.1430">
    <property type="entry name" value="Multidrug efflux transporter AcrB pore domain"/>
    <property type="match status" value="2"/>
</dbReference>
<proteinExistence type="inferred from homology"/>
<feature type="transmembrane region" description="Helical" evidence="9">
    <location>
        <begin position="1007"/>
        <end position="1032"/>
    </location>
</feature>
<dbReference type="PANTHER" id="PTHR32063">
    <property type="match status" value="1"/>
</dbReference>
<feature type="transmembrane region" description="Helical" evidence="9">
    <location>
        <begin position="12"/>
        <end position="32"/>
    </location>
</feature>
<evidence type="ECO:0000256" key="6">
    <source>
        <dbReference type="ARBA" id="ARBA00022692"/>
    </source>
</evidence>
<feature type="transmembrane region" description="Helical" evidence="9">
    <location>
        <begin position="979"/>
        <end position="1001"/>
    </location>
</feature>
<feature type="transmembrane region" description="Helical" evidence="9">
    <location>
        <begin position="343"/>
        <end position="362"/>
    </location>
</feature>
<keyword evidence="8 9" id="KW-0472">Membrane</keyword>
<evidence type="ECO:0000256" key="2">
    <source>
        <dbReference type="ARBA" id="ARBA00010942"/>
    </source>
</evidence>
<evidence type="ECO:0000259" key="11">
    <source>
        <dbReference type="PROSITE" id="PS50156"/>
    </source>
</evidence>
<comment type="subcellular location">
    <subcellularLocation>
        <location evidence="1 9">Cell inner membrane</location>
        <topology evidence="1 9">Multi-pass membrane protein</topology>
    </subcellularLocation>
</comment>
<evidence type="ECO:0000256" key="10">
    <source>
        <dbReference type="SAM" id="MobiDB-lite"/>
    </source>
</evidence>
<dbReference type="InterPro" id="IPR000731">
    <property type="entry name" value="SSD"/>
</dbReference>
<keyword evidence="5 9" id="KW-0997">Cell inner membrane</keyword>
<dbReference type="FunFam" id="3.30.70.1430:FF:000001">
    <property type="entry name" value="Efflux pump membrane transporter"/>
    <property type="match status" value="1"/>
</dbReference>
<dbReference type="InterPro" id="IPR027463">
    <property type="entry name" value="AcrB_DN_DC_subdom"/>
</dbReference>
<dbReference type="PANTHER" id="PTHR32063:SF11">
    <property type="entry name" value="CATION OR DRUG EFFLUX SYSTEM PROTEIN"/>
    <property type="match status" value="1"/>
</dbReference>
<evidence type="ECO:0000256" key="8">
    <source>
        <dbReference type="ARBA" id="ARBA00023136"/>
    </source>
</evidence>
<keyword evidence="13" id="KW-1185">Reference proteome</keyword>
<dbReference type="SUPFAM" id="SSF82866">
    <property type="entry name" value="Multidrug efflux transporter AcrB transmembrane domain"/>
    <property type="match status" value="2"/>
</dbReference>
<keyword evidence="3 9" id="KW-0813">Transport</keyword>
<dbReference type="InterPro" id="IPR001036">
    <property type="entry name" value="Acrflvin-R"/>
</dbReference>
<evidence type="ECO:0000313" key="13">
    <source>
        <dbReference type="Proteomes" id="UP001302429"/>
    </source>
</evidence>
<dbReference type="GO" id="GO:0005886">
    <property type="term" value="C:plasma membrane"/>
    <property type="evidence" value="ECO:0007669"/>
    <property type="project" value="UniProtKB-SubCell"/>
</dbReference>
<dbReference type="SUPFAM" id="SSF82714">
    <property type="entry name" value="Multidrug efflux transporter AcrB TolC docking domain, DN and DC subdomains"/>
    <property type="match status" value="2"/>
</dbReference>
<organism evidence="12 13">
    <name type="scientific">Alterisphingorhabdus coralli</name>
    <dbReference type="NCBI Taxonomy" id="3071408"/>
    <lineage>
        <taxon>Bacteria</taxon>
        <taxon>Pseudomonadati</taxon>
        <taxon>Pseudomonadota</taxon>
        <taxon>Alphaproteobacteria</taxon>
        <taxon>Sphingomonadales</taxon>
        <taxon>Sphingomonadaceae</taxon>
        <taxon>Alterisphingorhabdus (ex Yan et al. 2024)</taxon>
    </lineage>
</organism>
<feature type="transmembrane region" description="Helical" evidence="9">
    <location>
        <begin position="930"/>
        <end position="954"/>
    </location>
</feature>
<dbReference type="GO" id="GO:0009636">
    <property type="term" value="P:response to toxic substance"/>
    <property type="evidence" value="ECO:0007669"/>
    <property type="project" value="UniProtKB-ARBA"/>
</dbReference>
<dbReference type="RefSeq" id="WP_317080932.1">
    <property type="nucleotide sequence ID" value="NZ_CP136594.1"/>
</dbReference>
<protein>
    <recommendedName>
        <fullName evidence="9">Efflux pump membrane transporter</fullName>
    </recommendedName>
</protein>
<feature type="transmembrane region" description="Helical" evidence="9">
    <location>
        <begin position="872"/>
        <end position="893"/>
    </location>
</feature>
<dbReference type="PROSITE" id="PS50156">
    <property type="entry name" value="SSD"/>
    <property type="match status" value="1"/>
</dbReference>
<evidence type="ECO:0000313" key="12">
    <source>
        <dbReference type="EMBL" id="WOE74672.1"/>
    </source>
</evidence>
<feature type="region of interest" description="Disordered" evidence="10">
    <location>
        <begin position="1040"/>
        <end position="1066"/>
    </location>
</feature>
<keyword evidence="6 9" id="KW-0812">Transmembrane</keyword>
<dbReference type="SUPFAM" id="SSF82693">
    <property type="entry name" value="Multidrug efflux transporter AcrB pore domain, PN1, PN2, PC1 and PC2 subdomains"/>
    <property type="match status" value="4"/>
</dbReference>
<sequence length="1066" mass="115008">MKFPHFFIERPIFAAVLSILIILVGSITYFNLPVAQYPEIAPPTITVTATYPGAGAEVVADTVATPIEQELNGVEDMLYMYSQSTDDGRLTITVTFALGTDLDAAQVLVQNRVSIAEPRLPEPVRRLGVITQKSSPDLLTVIHLNSPDESRDQLYISNYALLQIRDTLARLDGVGSITIFGAREYSMRIWLDPDKMAGLQITASDVVAALRAENVQVASGILGQPPVDMEAANQISVRTLGRLQEPEEFESIVVKTDERGNLTRVRDIARVELGAQDYSTNAYLDEKPAVAIAIFQRPGSNAIQTAKGIEETIEELSQDFPDGLAYNIIYNPTEFIAESVNEVYITIFEAVILVTIVVFIFLQSWRAAIIPIVAIPVSLIGTFAIMGALGFSLNNLSLFGLVLAIGIVVDDAIVVVENVERELRSGKSPKEAAHVTMDEVGGALIAIALVLSAVFVPTAFITGISGQFYQQFALTIATATIISAFNSLTLSPALAAILLQPEGHEEGKAKNRFAAILDRFFDWFNRSFDKLAENYGKITAKLIRMTGAILIVYALLIATTVWRFNETPTGFIPEQDQGYLIVAIQLPPGSSLSRTDTVLRRATDIILETPGFHNTAGFAGFSGATFTNAPNAGAIFAVMDEFDEREGAVELLAQLNQKLQAIDEAFIIVIAPPAVRGIGNAGGVRMMVQDRAGRGSGELNNATQSLIAAANQDPRLINVFASYETATPQLYLDIDRVKAQQLGVPISDVFSTLEVFLGSAFVNDFNYLGRTYRVSAQADAPYRMQREDISRLRARNADTGEMVPIGSVVNYRDITGPSRQPRYNLFPAAEIDASAAPGVSSGEAISAMEELAESTLPDGFSFEWTGLAYQEVSAGSTASLVFVFAVVIVFLVLAAQYESWLLPLAIILIVPMCLLSAIVGVGLRGIDNNILTQIGLVVLVGLASKNAILIVEFAKQREDGGLNRFAAAVEAAKLRLRPILMTSFAFILGVVPLMTASGAGFEMRQALGTAVFFGMLGVTIFGLFLTPAFYVLCRSLAARGGKSDADPKDKAEPDRPADSPAAEPAE</sequence>
<dbReference type="Proteomes" id="UP001302429">
    <property type="component" value="Chromosome"/>
</dbReference>
<dbReference type="Gene3D" id="3.30.2090.10">
    <property type="entry name" value="Multidrug efflux transporter AcrB TolC docking domain, DN and DC subdomains"/>
    <property type="match status" value="2"/>
</dbReference>
<keyword evidence="7 9" id="KW-1133">Transmembrane helix</keyword>
<feature type="domain" description="SSD" evidence="11">
    <location>
        <begin position="368"/>
        <end position="497"/>
    </location>
</feature>
<dbReference type="EMBL" id="CP136594">
    <property type="protein sequence ID" value="WOE74672.1"/>
    <property type="molecule type" value="Genomic_DNA"/>
</dbReference>
<dbReference type="Gene3D" id="1.20.1640.10">
    <property type="entry name" value="Multidrug efflux transporter AcrB transmembrane domain"/>
    <property type="match status" value="2"/>
</dbReference>
<dbReference type="Gene3D" id="3.30.70.1440">
    <property type="entry name" value="Multidrug efflux transporter AcrB pore domain"/>
    <property type="match status" value="1"/>
</dbReference>
<evidence type="ECO:0000256" key="9">
    <source>
        <dbReference type="RuleBase" id="RU364070"/>
    </source>
</evidence>
<accession>A0AA97I098</accession>